<evidence type="ECO:0000256" key="1">
    <source>
        <dbReference type="ARBA" id="ARBA00006640"/>
    </source>
</evidence>
<reference evidence="5" key="2">
    <citation type="journal article" date="2023" name="Plants (Basel)">
        <title>Annotation of the Turnera subulata (Passifloraceae) Draft Genome Reveals the S-Locus Evolved after the Divergence of Turneroideae from Passifloroideae in a Stepwise Manner.</title>
        <authorList>
            <person name="Henning P.M."/>
            <person name="Roalson E.H."/>
            <person name="Mir W."/>
            <person name="McCubbin A.G."/>
            <person name="Shore J.S."/>
        </authorList>
    </citation>
    <scope>NUCLEOTIDE SEQUENCE</scope>
    <source>
        <strain evidence="5">F60SS</strain>
    </source>
</reference>
<keyword evidence="2" id="KW-0689">Ribosomal protein</keyword>
<dbReference type="GO" id="GO:1990904">
    <property type="term" value="C:ribonucleoprotein complex"/>
    <property type="evidence" value="ECO:0007669"/>
    <property type="project" value="UniProtKB-KW"/>
</dbReference>
<protein>
    <submittedName>
        <fullName evidence="5">Uncharacterized protein</fullName>
    </submittedName>
</protein>
<feature type="compositionally biased region" description="Basic residues" evidence="4">
    <location>
        <begin position="142"/>
        <end position="154"/>
    </location>
</feature>
<accession>A0A9Q0F3G0</accession>
<evidence type="ECO:0000256" key="3">
    <source>
        <dbReference type="ARBA" id="ARBA00023274"/>
    </source>
</evidence>
<feature type="region of interest" description="Disordered" evidence="4">
    <location>
        <begin position="142"/>
        <end position="193"/>
    </location>
</feature>
<dbReference type="GO" id="GO:0005840">
    <property type="term" value="C:ribosome"/>
    <property type="evidence" value="ECO:0007669"/>
    <property type="project" value="UniProtKB-KW"/>
</dbReference>
<dbReference type="InterPro" id="IPR001911">
    <property type="entry name" value="Ribosomal_bS21"/>
</dbReference>
<sequence length="193" mass="21903">MSCLQLHAEMAMQASRALESAAMALPLPTISTAVSSPLTPPPTPGAPTILPFSSLQLQLNNKTTHPRWTPLVLAESHSSTAGKNINPQEVYPATSSVSTRCFSSGFNVHIYVEEDEPEERVVWRFRREVMKARIFQECKQRRCPQTRRRNKKERPTKTMEGYNFEDDNWEPPEPDNPYTNQVKPKCRGGRFST</sequence>
<name>A0A9Q0F3G0_9ROSI</name>
<comment type="similarity">
    <text evidence="1">Belongs to the bacterial ribosomal protein bS21 family.</text>
</comment>
<dbReference type="GO" id="GO:0003735">
    <property type="term" value="F:structural constituent of ribosome"/>
    <property type="evidence" value="ECO:0007669"/>
    <property type="project" value="InterPro"/>
</dbReference>
<evidence type="ECO:0000313" key="5">
    <source>
        <dbReference type="EMBL" id="KAJ4823389.1"/>
    </source>
</evidence>
<dbReference type="EMBL" id="JAKUCV010007464">
    <property type="protein sequence ID" value="KAJ4823389.1"/>
    <property type="molecule type" value="Genomic_DNA"/>
</dbReference>
<organism evidence="5 6">
    <name type="scientific">Turnera subulata</name>
    <dbReference type="NCBI Taxonomy" id="218843"/>
    <lineage>
        <taxon>Eukaryota</taxon>
        <taxon>Viridiplantae</taxon>
        <taxon>Streptophyta</taxon>
        <taxon>Embryophyta</taxon>
        <taxon>Tracheophyta</taxon>
        <taxon>Spermatophyta</taxon>
        <taxon>Magnoliopsida</taxon>
        <taxon>eudicotyledons</taxon>
        <taxon>Gunneridae</taxon>
        <taxon>Pentapetalae</taxon>
        <taxon>rosids</taxon>
        <taxon>fabids</taxon>
        <taxon>Malpighiales</taxon>
        <taxon>Passifloraceae</taxon>
        <taxon>Turnera</taxon>
    </lineage>
</organism>
<dbReference type="PANTHER" id="PTHR21109">
    <property type="entry name" value="MITOCHONDRIAL 28S RIBOSOMAL PROTEIN S21"/>
    <property type="match status" value="1"/>
</dbReference>
<evidence type="ECO:0000256" key="4">
    <source>
        <dbReference type="SAM" id="MobiDB-lite"/>
    </source>
</evidence>
<dbReference type="PANTHER" id="PTHR21109:SF0">
    <property type="entry name" value="SMALL RIBOSOMAL SUBUNIT PROTEIN BS21M"/>
    <property type="match status" value="1"/>
</dbReference>
<gene>
    <name evidence="5" type="ORF">Tsubulata_023431</name>
</gene>
<evidence type="ECO:0000313" key="6">
    <source>
        <dbReference type="Proteomes" id="UP001141552"/>
    </source>
</evidence>
<reference evidence="5" key="1">
    <citation type="submission" date="2022-02" db="EMBL/GenBank/DDBJ databases">
        <authorList>
            <person name="Henning P.M."/>
            <person name="McCubbin A.G."/>
            <person name="Shore J.S."/>
        </authorList>
    </citation>
    <scope>NUCLEOTIDE SEQUENCE</scope>
    <source>
        <strain evidence="5">F60SS</strain>
        <tissue evidence="5">Leaves</tissue>
    </source>
</reference>
<proteinExistence type="inferred from homology"/>
<feature type="compositionally biased region" description="Acidic residues" evidence="4">
    <location>
        <begin position="163"/>
        <end position="173"/>
    </location>
</feature>
<dbReference type="OrthoDB" id="785538at2759"/>
<evidence type="ECO:0000256" key="2">
    <source>
        <dbReference type="ARBA" id="ARBA00022980"/>
    </source>
</evidence>
<comment type="caution">
    <text evidence="5">The sequence shown here is derived from an EMBL/GenBank/DDBJ whole genome shotgun (WGS) entry which is preliminary data.</text>
</comment>
<dbReference type="AlphaFoldDB" id="A0A9Q0F3G0"/>
<dbReference type="Proteomes" id="UP001141552">
    <property type="component" value="Unassembled WGS sequence"/>
</dbReference>
<keyword evidence="6" id="KW-1185">Reference proteome</keyword>
<feature type="compositionally biased region" description="Basic residues" evidence="4">
    <location>
        <begin position="184"/>
        <end position="193"/>
    </location>
</feature>
<keyword evidence="3" id="KW-0687">Ribonucleoprotein</keyword>
<dbReference type="GO" id="GO:0006412">
    <property type="term" value="P:translation"/>
    <property type="evidence" value="ECO:0007669"/>
    <property type="project" value="InterPro"/>
</dbReference>